<sequence length="91" mass="10793">MKFALFLILTFVNFIISDRTKLIGKYVLYPKQKEMLKFEGENQKIFIDWEKSANIVKSTVENWLEDAQTDYNKPIKKKIIEALKIIEKQGH</sequence>
<keyword evidence="1" id="KW-0732">Signal</keyword>
<name>A0A0K0ETG2_STRER</name>
<dbReference type="AlphaFoldDB" id="A0A0K0ETG2"/>
<proteinExistence type="predicted"/>
<accession>A0A0K0ETG2</accession>
<evidence type="ECO:0000313" key="2">
    <source>
        <dbReference type="WBParaSite" id="SSTP_0001273700.1"/>
    </source>
</evidence>
<dbReference type="WBParaSite" id="SSTP_0001273700.1">
    <property type="protein sequence ID" value="SSTP_0001273700.1"/>
    <property type="gene ID" value="SSTP_0001273700"/>
</dbReference>
<evidence type="ECO:0008006" key="3">
    <source>
        <dbReference type="Google" id="ProtNLM"/>
    </source>
</evidence>
<feature type="chain" id="PRO_5005328851" description="SXP/RAL-2 family protein Ani s 5-like cation-binding domain-containing protein" evidence="1">
    <location>
        <begin position="18"/>
        <end position="91"/>
    </location>
</feature>
<organism evidence="2">
    <name type="scientific">Strongyloides stercoralis</name>
    <name type="common">Threadworm</name>
    <dbReference type="NCBI Taxonomy" id="6248"/>
    <lineage>
        <taxon>Eukaryota</taxon>
        <taxon>Metazoa</taxon>
        <taxon>Ecdysozoa</taxon>
        <taxon>Nematoda</taxon>
        <taxon>Chromadorea</taxon>
        <taxon>Rhabditida</taxon>
        <taxon>Tylenchina</taxon>
        <taxon>Panagrolaimomorpha</taxon>
        <taxon>Strongyloidoidea</taxon>
        <taxon>Strongyloididae</taxon>
        <taxon>Strongyloides</taxon>
    </lineage>
</organism>
<evidence type="ECO:0000256" key="1">
    <source>
        <dbReference type="SAM" id="SignalP"/>
    </source>
</evidence>
<reference evidence="2" key="1">
    <citation type="submission" date="2015-08" db="UniProtKB">
        <authorList>
            <consortium name="WormBaseParasite"/>
        </authorList>
    </citation>
    <scope>IDENTIFICATION</scope>
</reference>
<protein>
    <recommendedName>
        <fullName evidence="3">SXP/RAL-2 family protein Ani s 5-like cation-binding domain-containing protein</fullName>
    </recommendedName>
</protein>
<feature type="signal peptide" evidence="1">
    <location>
        <begin position="1"/>
        <end position="17"/>
    </location>
</feature>